<evidence type="ECO:0000313" key="3">
    <source>
        <dbReference type="Proteomes" id="UP000290759"/>
    </source>
</evidence>
<dbReference type="Proteomes" id="UP000290759">
    <property type="component" value="Unassembled WGS sequence"/>
</dbReference>
<dbReference type="AlphaFoldDB" id="A0A4Q2U278"/>
<organism evidence="2 3">
    <name type="scientific">Lichenibacterium minor</name>
    <dbReference type="NCBI Taxonomy" id="2316528"/>
    <lineage>
        <taxon>Bacteria</taxon>
        <taxon>Pseudomonadati</taxon>
        <taxon>Pseudomonadota</taxon>
        <taxon>Alphaproteobacteria</taxon>
        <taxon>Hyphomicrobiales</taxon>
        <taxon>Lichenihabitantaceae</taxon>
        <taxon>Lichenibacterium</taxon>
    </lineage>
</organism>
<protein>
    <submittedName>
        <fullName evidence="2">Uncharacterized protein</fullName>
    </submittedName>
</protein>
<dbReference type="EMBL" id="QYBB01000029">
    <property type="protein sequence ID" value="RYC30240.1"/>
    <property type="molecule type" value="Genomic_DNA"/>
</dbReference>
<proteinExistence type="predicted"/>
<feature type="transmembrane region" description="Helical" evidence="1">
    <location>
        <begin position="35"/>
        <end position="54"/>
    </location>
</feature>
<keyword evidence="1" id="KW-0812">Transmembrane</keyword>
<dbReference type="RefSeq" id="WP_129228643.1">
    <property type="nucleotide sequence ID" value="NZ_QYBB01000029.1"/>
</dbReference>
<sequence>MSPTEGAGRKDLAMTELCRMTRGLARFGRDARGGVAVWFGISAVALLFFAGSGLDLARSINQQAEIQGAADAAALAGAGAYTGAATLAAATAAATNYMTRFKATSGLAALTFTVTPGTALSGGSVTMYSMTVKASAPIANTLMAMARTSNTVAVSATAQNPVYNITISLSKFSSSAIDSNAINYYTVPADGSAPTTTTPLFSNDRSSNLASNPAPIQLTASQRLGFMLTNTTDGNAVTTTTTCTFLQVILQGCRSGTTSNSYGSNSYGGGENSTHLFYSHMMPPSKVAYPWVAQNCSLQVLTSASATPAAGSCFNALPAYATVNCVQASGMTLYYYWNDMGGGNGSNTTNGSSDDKDYNDAVYSVTCSQVGTTAPKGLVLTN</sequence>
<dbReference type="OrthoDB" id="8450038at2"/>
<comment type="caution">
    <text evidence="2">The sequence shown here is derived from an EMBL/GenBank/DDBJ whole genome shotgun (WGS) entry which is preliminary data.</text>
</comment>
<keyword evidence="1" id="KW-0472">Membrane</keyword>
<reference evidence="2 3" key="2">
    <citation type="submission" date="2019-02" db="EMBL/GenBank/DDBJ databases">
        <title>'Lichenibacterium ramalinii' gen. nov. sp. nov., 'Lichenibacterium minor' gen. nov. sp. nov.</title>
        <authorList>
            <person name="Pankratov T."/>
        </authorList>
    </citation>
    <scope>NUCLEOTIDE SEQUENCE [LARGE SCALE GENOMIC DNA]</scope>
    <source>
        <strain evidence="2 3">RmlP026</strain>
    </source>
</reference>
<evidence type="ECO:0000313" key="2">
    <source>
        <dbReference type="EMBL" id="RYC30240.1"/>
    </source>
</evidence>
<accession>A0A4Q2U278</accession>
<keyword evidence="1" id="KW-1133">Transmembrane helix</keyword>
<name>A0A4Q2U278_9HYPH</name>
<evidence type="ECO:0000256" key="1">
    <source>
        <dbReference type="SAM" id="Phobius"/>
    </source>
</evidence>
<gene>
    <name evidence="2" type="ORF">D3273_19920</name>
</gene>
<keyword evidence="3" id="KW-1185">Reference proteome</keyword>
<reference evidence="2 3" key="1">
    <citation type="submission" date="2018-12" db="EMBL/GenBank/DDBJ databases">
        <authorList>
            <person name="Grouzdev D.S."/>
            <person name="Krutkina M.S."/>
        </authorList>
    </citation>
    <scope>NUCLEOTIDE SEQUENCE [LARGE SCALE GENOMIC DNA]</scope>
    <source>
        <strain evidence="2 3">RmlP026</strain>
    </source>
</reference>